<protein>
    <submittedName>
        <fullName evidence="1">Uncharacterized protein</fullName>
    </submittedName>
</protein>
<evidence type="ECO:0000313" key="2">
    <source>
        <dbReference type="Proteomes" id="UP001163835"/>
    </source>
</evidence>
<comment type="caution">
    <text evidence="1">The sequence shown here is derived from an EMBL/GenBank/DDBJ whole genome shotgun (WGS) entry which is preliminary data.</text>
</comment>
<proteinExistence type="predicted"/>
<dbReference type="EMBL" id="MU794996">
    <property type="protein sequence ID" value="KAJ3813345.1"/>
    <property type="molecule type" value="Genomic_DNA"/>
</dbReference>
<gene>
    <name evidence="1" type="ORF">F5876DRAFT_35320</name>
</gene>
<organism evidence="1 2">
    <name type="scientific">Lentinula aff. lateritia</name>
    <dbReference type="NCBI Taxonomy" id="2804960"/>
    <lineage>
        <taxon>Eukaryota</taxon>
        <taxon>Fungi</taxon>
        <taxon>Dikarya</taxon>
        <taxon>Basidiomycota</taxon>
        <taxon>Agaricomycotina</taxon>
        <taxon>Agaricomycetes</taxon>
        <taxon>Agaricomycetidae</taxon>
        <taxon>Agaricales</taxon>
        <taxon>Marasmiineae</taxon>
        <taxon>Omphalotaceae</taxon>
        <taxon>Lentinula</taxon>
    </lineage>
</organism>
<accession>A0ACC1U9D7</accession>
<name>A0ACC1U9D7_9AGAR</name>
<dbReference type="Proteomes" id="UP001163835">
    <property type="component" value="Unassembled WGS sequence"/>
</dbReference>
<sequence>MPNCYLISIVDEILQLIFYELHDPTPFTLLCRRLHQFSKDAYARAHYFLNRYGPAQAVFEALGHGKVVNERVLDILMTSGAHLSRYLVQIAIHHYFFTQTHFVKSKWVRNVPFPVFLHFMQLASTRYGEIPREKGQDDGSLFLTYLKESRYPPSLRSISWETIRDILEIYKFIPFSEKDPIMAQFPLVLAVEPRLLPYAVTNGFNMDEKYRDFVFRKMFESSTLSDRTAETIADNVRELCRLDPSMFLSRTVAGEICMEARHNEVGYSALKLLANSGDLLFELPTLVEDLIKLFLKTRSLTLSSTQVNLRYLFADFPSSDPVVRLVILLTAFLSVEREPDTPSCVPSLKAKLEPLKLGPITSTDMLNILVHPFTDRYQPVLDYMKSELANPEGKKGLNQADIKDVIRNVSTRLLELDCKGKLLKKLYDGHSSIHETIVRAVMDKHQVKFDNLPSSEDIEACGSYRPSLCKDNDFFGNTSDYFVVENPSNGENELLETISDVCKGSSSVDNLELVRFSSQADCSCLGPIGREALTTMINREEQFPARSRRRTYNHQYTFYNHFEYLPSDYLSVAKWIKNSFGPKHSLTAIFMTHAVLNDNSNILVHFLRDPATSPVPITLKHFQLLAHLGRAANYTLFAAIQSGAEFFYSEEDYVDSKLDYSSRSNKNKHRTPRGSISHTQVSVVIGRTASTLIPADSGTAGKKRPRRSAAENPSYLIPDSDSEAEIMEVDLPEEKANLTLVHHLELWIKHLGDLQKSEQANVSFYLDFMVQDCDSRHLSYENEKRKITRTSTEFLKNLSTNLRALRKYANEKRKTSETLDLPYTDYEDEEYIYKSPRSKRRKLIVY</sequence>
<reference evidence="1" key="1">
    <citation type="submission" date="2022-09" db="EMBL/GenBank/DDBJ databases">
        <title>A Global Phylogenomic Analysis of the Shiitake Genus Lentinula.</title>
        <authorList>
            <consortium name="DOE Joint Genome Institute"/>
            <person name="Sierra-Patev S."/>
            <person name="Min B."/>
            <person name="Naranjo-Ortiz M."/>
            <person name="Looney B."/>
            <person name="Konkel Z."/>
            <person name="Slot J.C."/>
            <person name="Sakamoto Y."/>
            <person name="Steenwyk J.L."/>
            <person name="Rokas A."/>
            <person name="Carro J."/>
            <person name="Camarero S."/>
            <person name="Ferreira P."/>
            <person name="Molpeceres G."/>
            <person name="Ruiz-Duenas F.J."/>
            <person name="Serrano A."/>
            <person name="Henrissat B."/>
            <person name="Drula E."/>
            <person name="Hughes K.W."/>
            <person name="Mata J.L."/>
            <person name="Ishikawa N.K."/>
            <person name="Vargas-Isla R."/>
            <person name="Ushijima S."/>
            <person name="Smith C.A."/>
            <person name="Ahrendt S."/>
            <person name="Andreopoulos W."/>
            <person name="He G."/>
            <person name="Labutti K."/>
            <person name="Lipzen A."/>
            <person name="Ng V."/>
            <person name="Riley R."/>
            <person name="Sandor L."/>
            <person name="Barry K."/>
            <person name="Martinez A.T."/>
            <person name="Xiao Y."/>
            <person name="Gibbons J.G."/>
            <person name="Terashima K."/>
            <person name="Grigoriev I.V."/>
            <person name="Hibbett D.S."/>
        </authorList>
    </citation>
    <scope>NUCLEOTIDE SEQUENCE</scope>
    <source>
        <strain evidence="1">TMI1499</strain>
    </source>
</reference>
<evidence type="ECO:0000313" key="1">
    <source>
        <dbReference type="EMBL" id="KAJ3813345.1"/>
    </source>
</evidence>
<keyword evidence="2" id="KW-1185">Reference proteome</keyword>